<gene>
    <name evidence="9" type="ORF">C1SCF055_LOCUS39831</name>
</gene>
<dbReference type="Pfam" id="PF00128">
    <property type="entry name" value="Alpha-amylase"/>
    <property type="match status" value="1"/>
</dbReference>
<evidence type="ECO:0000313" key="10">
    <source>
        <dbReference type="EMBL" id="CAL1168350.1"/>
    </source>
</evidence>
<reference evidence="9" key="1">
    <citation type="submission" date="2022-10" db="EMBL/GenBank/DDBJ databases">
        <authorList>
            <person name="Chen Y."/>
            <person name="Dougan E. K."/>
            <person name="Chan C."/>
            <person name="Rhodes N."/>
            <person name="Thang M."/>
        </authorList>
    </citation>
    <scope>NUCLEOTIDE SEQUENCE</scope>
</reference>
<evidence type="ECO:0000256" key="4">
    <source>
        <dbReference type="PIRSR" id="PIRSR610347-1"/>
    </source>
</evidence>
<dbReference type="OrthoDB" id="1740265at2759"/>
<proteinExistence type="predicted"/>
<evidence type="ECO:0000256" key="7">
    <source>
        <dbReference type="SAM" id="SignalP"/>
    </source>
</evidence>
<dbReference type="Gene3D" id="3.20.20.80">
    <property type="entry name" value="Glycosidases"/>
    <property type="match status" value="2"/>
</dbReference>
<dbReference type="PANTHER" id="PTHR10357">
    <property type="entry name" value="ALPHA-AMYLASE FAMILY MEMBER"/>
    <property type="match status" value="1"/>
</dbReference>
<dbReference type="Pfam" id="PF06087">
    <property type="entry name" value="Tyr-DNA_phospho"/>
    <property type="match status" value="2"/>
</dbReference>
<keyword evidence="3 7" id="KW-0732">Signal</keyword>
<feature type="active site" description="Nucleophile" evidence="4">
    <location>
        <position position="928"/>
    </location>
</feature>
<evidence type="ECO:0000313" key="11">
    <source>
        <dbReference type="EMBL" id="CAL4802287.1"/>
    </source>
</evidence>
<evidence type="ECO:0000256" key="2">
    <source>
        <dbReference type="ARBA" id="ARBA00022723"/>
    </source>
</evidence>
<feature type="compositionally biased region" description="Polar residues" evidence="6">
    <location>
        <begin position="1754"/>
        <end position="1774"/>
    </location>
</feature>
<dbReference type="InterPro" id="IPR006047">
    <property type="entry name" value="GH13_cat_dom"/>
</dbReference>
<protein>
    <submittedName>
        <fullName evidence="11">Alpha-amylase 1 (1,4-alpha-D-gluca n glucanohydrolase 1)</fullName>
    </submittedName>
</protein>
<dbReference type="EMBL" id="CAMXCT010006510">
    <property type="protein sequence ID" value="CAI4014975.1"/>
    <property type="molecule type" value="Genomic_DNA"/>
</dbReference>
<evidence type="ECO:0000313" key="12">
    <source>
        <dbReference type="Proteomes" id="UP001152797"/>
    </source>
</evidence>
<dbReference type="GO" id="GO:0005634">
    <property type="term" value="C:nucleus"/>
    <property type="evidence" value="ECO:0007669"/>
    <property type="project" value="InterPro"/>
</dbReference>
<feature type="signal peptide" evidence="7">
    <location>
        <begin position="1"/>
        <end position="15"/>
    </location>
</feature>
<feature type="compositionally biased region" description="Basic and acidic residues" evidence="6">
    <location>
        <begin position="1785"/>
        <end position="1829"/>
    </location>
</feature>
<sequence>MVVWYFFLTWQCVAADSSPLLLQKNIHLAENRRNNHHDLAGKSVYLVMIDRFGREGGLSHGNLEACGGERWCNGTLKGITSHLDYISGMGWDCIWVTPVVKNFYGPDLGQSGYGYHGYWTEDFTQIDPNFGTADDLKELVQETHKHGMCFILDIVLNHIRPIHSLADLQRVKPFNDTSYLHLLNMSGMSFDKYAEKGENWPLPIQALGPGAQCQMNRFKNGSVDGTNSGTYCNNYPGNNYSSELYYKEKAHGPPHLKYCGTGDYLCRGYNETVITDGWFYDLADLDQSHPFVRKFLKDWVKYMATEFDVDGIRLDTTPHLPYDFLKEVQDMLLSLQRPIRVLGEVTTVNMSFHASYQSKDGQSMLGGLANFPLTYNAVPGYCGWPNSVLSPVAQFDLSYLASASELQLTSGLYSNTDLLMNMMDNQDDAPIAGLYHVSAGAFSPGTGGCQDDPSLLLNAWAWLMFAKGMPVVAWGDEQGNAEYRMSLWQHGWSRDAWQYRLLSRLNALRRERKLLTAEAQVHFGSKDRFVFQRGAANSKHGLQQIILTLQKTSWLELPVDNRLRLQLPALRCVTGFSGSQRLHYQKPRTDLNGFKWRDSTAGGDDEMPPLMSPSAPARAEPTAAAPSMASMAVGTPVKLKGLNGPKHLNGCTGRIIGQEESRYQVELTDGSEAGKIKALKPQNLEVGLRSAPAPVPRQFSQHFSVGSRVRLVGLETRPEMNHRVGSIVAVQGSRCRESHQTSYKTLRSVNAAFRMSGAADASGWFKGENFLLNQVSKVELPEDLLTPEEQAEVDAVDSASDPGRWGVLEVPILDPRTGVDSRINSGAIALGDLNASGTATAILVTTFDWPEPGDLHWFQDQLQLPRSVEVTVCAHLWPRPEARRELWLELSSCFDTAVLHFTGMAEFSQPGAGEMEELSKDDWVTSVHAKLMLLEFPDRLRMVITSANMPRRFWEVNNEVVWVKDFPRATGAKPLQRVLASEFGSVFSHFLVQILQKCPLNRLEAWLSRSLCFDLTCDGARLVLSLPGEHLPARARQGNQLVLRLSLEMEVEGLETENLQVLLKRRPTEDSSRWKWSLESQEQLVLGQLDEMSSSALRAAEDLNFKAYHGEMEVSLSAAEIDVERTKVSVNDEESKPITSLRVLLKIAEDTELNMLQLTNEDWMRLADLLALVEVDYGLFALRHHLSHEIWPWEEHFVTLSGSIATLPEWWLRDVDRCCGRLVSEDPGPQLVVPRHRSRLPIEYRWIHQSMPGKLLEHRSPQEVPGRQKILNHGKLLCRVCCDEAGQRCGWIYVGSHNFTKSAWGSIWRPETDDTLEVLSSSNRELGVLLIQPPGSRTSGLMSEAPWPFGFPLTPVEEEDLEFESEDEDDEAAQLPWEEQWNWSQWNWYQNWSWNEEDYTWEKDSDEEKCESWQSDWYHVRLEDGEEGDQDKLMKARNLELVTQPNGPSASFAAPAPTAPTVPTVATAKASTPAAVTPAPKAVAAPKAAVPAAVQRVARPAPKLRDVLKAAKPSWTEKDLTNVVEKLLKAQVTGFAELRDALRATGSAALNERLRAANQKVFAAETVAALKTRVDLEDPPKPVIEMNPDLPKQRWEVIHDLAMIRDAPSLGARAVARKDKGEIIESVEETFDGFLKLPNEAGWCSKDCQGKLGLGELLQRLGPSPTMAVNTLTTSAGPQPFEVVFHPSVAVRSAPSTSASIISARGFGEVVLAETQTYHGWLRLEDAGGWMMCQHPQHGVLLKPAFPASASRLPASNHSNQASKTQATISQNPPEASANAAQAEQRLREQREAEQRMDQKRREEEAARAAKLREQQEAERRKAQQEQEMIRREAEAKQRAEEEKAWSLVLLAFFSRVLGLCSGFAWFGSSAQQHAPHAHHSSRPNWFLAPPFGKHLWMARSFG</sequence>
<dbReference type="SUPFAM" id="SSF51445">
    <property type="entry name" value="(Trans)glycosidases"/>
    <property type="match status" value="1"/>
</dbReference>
<evidence type="ECO:0000256" key="6">
    <source>
        <dbReference type="SAM" id="MobiDB-lite"/>
    </source>
</evidence>
<organism evidence="9">
    <name type="scientific">Cladocopium goreaui</name>
    <dbReference type="NCBI Taxonomy" id="2562237"/>
    <lineage>
        <taxon>Eukaryota</taxon>
        <taxon>Sar</taxon>
        <taxon>Alveolata</taxon>
        <taxon>Dinophyceae</taxon>
        <taxon>Suessiales</taxon>
        <taxon>Symbiodiniaceae</taxon>
        <taxon>Cladocopium</taxon>
    </lineage>
</organism>
<evidence type="ECO:0000313" key="9">
    <source>
        <dbReference type="EMBL" id="CAI4014975.1"/>
    </source>
</evidence>
<dbReference type="GO" id="GO:0005975">
    <property type="term" value="P:carbohydrate metabolic process"/>
    <property type="evidence" value="ECO:0007669"/>
    <property type="project" value="InterPro"/>
</dbReference>
<dbReference type="SUPFAM" id="SSF56024">
    <property type="entry name" value="Phospholipase D/nuclease"/>
    <property type="match status" value="2"/>
</dbReference>
<accession>A0A9P1DRF6</accession>
<comment type="caution">
    <text evidence="9">The sequence shown here is derived from an EMBL/GenBank/DDBJ whole genome shotgun (WGS) entry which is preliminary data.</text>
</comment>
<evidence type="ECO:0000256" key="5">
    <source>
        <dbReference type="PIRSR" id="PIRSR610347-2"/>
    </source>
</evidence>
<dbReference type="PANTHER" id="PTHR10357:SF215">
    <property type="entry name" value="ALPHA-AMYLASE 1"/>
    <property type="match status" value="1"/>
</dbReference>
<dbReference type="GO" id="GO:0046872">
    <property type="term" value="F:metal ion binding"/>
    <property type="evidence" value="ECO:0007669"/>
    <property type="project" value="UniProtKB-KW"/>
</dbReference>
<evidence type="ECO:0000256" key="3">
    <source>
        <dbReference type="ARBA" id="ARBA00022729"/>
    </source>
</evidence>
<dbReference type="GO" id="GO:0006281">
    <property type="term" value="P:DNA repair"/>
    <property type="evidence" value="ECO:0007669"/>
    <property type="project" value="InterPro"/>
</dbReference>
<dbReference type="SMART" id="SM00642">
    <property type="entry name" value="Aamy"/>
    <property type="match status" value="1"/>
</dbReference>
<evidence type="ECO:0000259" key="8">
    <source>
        <dbReference type="SMART" id="SM00642"/>
    </source>
</evidence>
<dbReference type="EMBL" id="CAMXCT030006510">
    <property type="protein sequence ID" value="CAL4802287.1"/>
    <property type="molecule type" value="Genomic_DNA"/>
</dbReference>
<feature type="region of interest" description="Disordered" evidence="6">
    <location>
        <begin position="1751"/>
        <end position="1829"/>
    </location>
</feature>
<dbReference type="InterPro" id="IPR017853">
    <property type="entry name" value="GH"/>
</dbReference>
<keyword evidence="2" id="KW-0479">Metal-binding</keyword>
<feature type="region of interest" description="Disordered" evidence="6">
    <location>
        <begin position="593"/>
        <end position="618"/>
    </location>
</feature>
<dbReference type="InterPro" id="IPR010347">
    <property type="entry name" value="Tdp1"/>
</dbReference>
<dbReference type="GO" id="GO:0008081">
    <property type="term" value="F:phosphoric diester hydrolase activity"/>
    <property type="evidence" value="ECO:0007669"/>
    <property type="project" value="InterPro"/>
</dbReference>
<evidence type="ECO:0000256" key="1">
    <source>
        <dbReference type="ARBA" id="ARBA00001913"/>
    </source>
</evidence>
<feature type="binding site" evidence="5">
    <location>
        <position position="930"/>
    </location>
    <ligand>
        <name>substrate</name>
    </ligand>
</feature>
<dbReference type="Proteomes" id="UP001152797">
    <property type="component" value="Unassembled WGS sequence"/>
</dbReference>
<feature type="domain" description="Glycosyl hydrolase family 13 catalytic" evidence="8">
    <location>
        <begin position="46"/>
        <end position="509"/>
    </location>
</feature>
<reference evidence="10" key="2">
    <citation type="submission" date="2024-04" db="EMBL/GenBank/DDBJ databases">
        <authorList>
            <person name="Chen Y."/>
            <person name="Shah S."/>
            <person name="Dougan E. K."/>
            <person name="Thang M."/>
            <person name="Chan C."/>
        </authorList>
    </citation>
    <scope>NUCLEOTIDE SEQUENCE [LARGE SCALE GENOMIC DNA]</scope>
</reference>
<comment type="cofactor">
    <cofactor evidence="1">
        <name>Ca(2+)</name>
        <dbReference type="ChEBI" id="CHEBI:29108"/>
    </cofactor>
</comment>
<dbReference type="EMBL" id="CAMXCT020006510">
    <property type="protein sequence ID" value="CAL1168350.1"/>
    <property type="molecule type" value="Genomic_DNA"/>
</dbReference>
<feature type="chain" id="PRO_5043271599" evidence="7">
    <location>
        <begin position="16"/>
        <end position="1903"/>
    </location>
</feature>
<keyword evidence="12" id="KW-1185">Reference proteome</keyword>
<dbReference type="Gene3D" id="3.30.870.10">
    <property type="entry name" value="Endonuclease Chain A"/>
    <property type="match status" value="2"/>
</dbReference>
<name>A0A9P1DRF6_9DINO</name>